<gene>
    <name evidence="3" type="ORF">C1O66_16130</name>
</gene>
<dbReference type="GO" id="GO:0015035">
    <property type="term" value="F:protein-disulfide reductase activity"/>
    <property type="evidence" value="ECO:0007669"/>
    <property type="project" value="TreeGrafter"/>
</dbReference>
<feature type="signal peptide" evidence="1">
    <location>
        <begin position="1"/>
        <end position="22"/>
    </location>
</feature>
<feature type="chain" id="PRO_5014679691" evidence="1">
    <location>
        <begin position="23"/>
        <end position="541"/>
    </location>
</feature>
<dbReference type="PANTHER" id="PTHR32234:SF0">
    <property type="entry name" value="THIOL:DISULFIDE INTERCHANGE PROTEIN DSBD"/>
    <property type="match status" value="1"/>
</dbReference>
<evidence type="ECO:0000256" key="1">
    <source>
        <dbReference type="SAM" id="SignalP"/>
    </source>
</evidence>
<dbReference type="Pfam" id="PF13098">
    <property type="entry name" value="Thioredoxin_2"/>
    <property type="match status" value="1"/>
</dbReference>
<accession>A0A2N8L251</accession>
<proteinExistence type="predicted"/>
<dbReference type="Gene3D" id="3.40.30.10">
    <property type="entry name" value="Glutaredoxin"/>
    <property type="match status" value="1"/>
</dbReference>
<comment type="caution">
    <text evidence="3">The sequence shown here is derived from an EMBL/GenBank/DDBJ whole genome shotgun (WGS) entry which is preliminary data.</text>
</comment>
<name>A0A2N8L251_9BURK</name>
<feature type="domain" description="Thioredoxin" evidence="2">
    <location>
        <begin position="39"/>
        <end position="167"/>
    </location>
</feature>
<keyword evidence="4" id="KW-1185">Reference proteome</keyword>
<dbReference type="RefSeq" id="WP_102769692.1">
    <property type="nucleotide sequence ID" value="NZ_POSP01000003.1"/>
</dbReference>
<dbReference type="PROSITE" id="PS51352">
    <property type="entry name" value="THIOREDOXIN_2"/>
    <property type="match status" value="1"/>
</dbReference>
<sequence length="541" mass="58271">MSLATASQARSPLLRPSTLARAAALSLALMSAGGASTWLPAAQAAASATASVAWQPAAGDADIERAFAQARAEKKPVLLYWGAKWCPPCNQLKATLFNRVDFIEQTRAIVPVHIDGDLPGAQKLGTRFKVRGYPTMILFNPEGQELTRLPGEIDAPQVIKVLQLGLAGGRPVKSVLADAKAGKKLNANEWRLLGFYSWETDEQQLVPPAELPGLLAQLAAASQGVDADTGTRLWLKALSANDNGKALKVDAALRERVSKVLESAEQSRAQMDVLAYGATDIVKTLAPAAGAERNALLAQYETALKRLEADATLSRGDRLQALLTRVQLARLDVAPTELHPKLNPALVKEAKDHAARAAREITDGYERQAVITSAAYLLGQAGQWKDSDDLLKASLSKSHSPYYLMSSLGSNAKKQGRKDEALKWYEEAFNKSEGPATRLQWGSGYFAALTELAPQDAARIEKTAAQLFNEAAQDKGSFYERSARSLQKVGSSLAKWNDKGQHDAVLSRLKTQLDGICAKVDTADKQRETCESLVKAPGKKA</sequence>
<dbReference type="AlphaFoldDB" id="A0A2N8L251"/>
<reference evidence="3 4" key="1">
    <citation type="submission" date="2018-01" db="EMBL/GenBank/DDBJ databases">
        <title>Draft genome sequence of Paucibacter aquatile CR182 isolated from freshwater of the Nakdong River.</title>
        <authorList>
            <person name="Choi A."/>
            <person name="Chung E.J."/>
        </authorList>
    </citation>
    <scope>NUCLEOTIDE SEQUENCE [LARGE SCALE GENOMIC DNA]</scope>
    <source>
        <strain evidence="3 4">CR182</strain>
    </source>
</reference>
<evidence type="ECO:0000313" key="3">
    <source>
        <dbReference type="EMBL" id="PND39788.1"/>
    </source>
</evidence>
<dbReference type="Proteomes" id="UP000235916">
    <property type="component" value="Unassembled WGS sequence"/>
</dbReference>
<dbReference type="EMBL" id="POSP01000003">
    <property type="protein sequence ID" value="PND39788.1"/>
    <property type="molecule type" value="Genomic_DNA"/>
</dbReference>
<dbReference type="OrthoDB" id="5733562at2"/>
<protein>
    <submittedName>
        <fullName evidence="3">Disulfide isomerase</fullName>
    </submittedName>
</protein>
<keyword evidence="1" id="KW-0732">Signal</keyword>
<dbReference type="InterPro" id="IPR012336">
    <property type="entry name" value="Thioredoxin-like_fold"/>
</dbReference>
<organism evidence="3 4">
    <name type="scientific">Kinneretia aquatilis</name>
    <dbReference type="NCBI Taxonomy" id="2070761"/>
    <lineage>
        <taxon>Bacteria</taxon>
        <taxon>Pseudomonadati</taxon>
        <taxon>Pseudomonadota</taxon>
        <taxon>Betaproteobacteria</taxon>
        <taxon>Burkholderiales</taxon>
        <taxon>Sphaerotilaceae</taxon>
        <taxon>Roseateles</taxon>
    </lineage>
</organism>
<dbReference type="SUPFAM" id="SSF52833">
    <property type="entry name" value="Thioredoxin-like"/>
    <property type="match status" value="1"/>
</dbReference>
<dbReference type="PANTHER" id="PTHR32234">
    <property type="entry name" value="THIOL:DISULFIDE INTERCHANGE PROTEIN DSBD"/>
    <property type="match status" value="1"/>
</dbReference>
<dbReference type="InterPro" id="IPR036249">
    <property type="entry name" value="Thioredoxin-like_sf"/>
</dbReference>
<evidence type="ECO:0000313" key="4">
    <source>
        <dbReference type="Proteomes" id="UP000235916"/>
    </source>
</evidence>
<dbReference type="InterPro" id="IPR013766">
    <property type="entry name" value="Thioredoxin_domain"/>
</dbReference>
<dbReference type="GO" id="GO:0045454">
    <property type="term" value="P:cell redox homeostasis"/>
    <property type="evidence" value="ECO:0007669"/>
    <property type="project" value="TreeGrafter"/>
</dbReference>
<evidence type="ECO:0000259" key="2">
    <source>
        <dbReference type="PROSITE" id="PS51352"/>
    </source>
</evidence>
<keyword evidence="3" id="KW-0413">Isomerase</keyword>
<dbReference type="GO" id="GO:0016853">
    <property type="term" value="F:isomerase activity"/>
    <property type="evidence" value="ECO:0007669"/>
    <property type="project" value="UniProtKB-KW"/>
</dbReference>